<accession>A0ABR0X988</accession>
<dbReference type="EMBL" id="JABTTQ020000005">
    <property type="protein sequence ID" value="KAK6155988.1"/>
    <property type="molecule type" value="Genomic_DNA"/>
</dbReference>
<name>A0ABR0X988_REHGL</name>
<feature type="compositionally biased region" description="Basic and acidic residues" evidence="1">
    <location>
        <begin position="311"/>
        <end position="328"/>
    </location>
</feature>
<feature type="compositionally biased region" description="Polar residues" evidence="1">
    <location>
        <begin position="329"/>
        <end position="338"/>
    </location>
</feature>
<comment type="caution">
    <text evidence="2">The sequence shown here is derived from an EMBL/GenBank/DDBJ whole genome shotgun (WGS) entry which is preliminary data.</text>
</comment>
<gene>
    <name evidence="2" type="ORF">DH2020_010236</name>
</gene>
<dbReference type="Proteomes" id="UP001318860">
    <property type="component" value="Unassembled WGS sequence"/>
</dbReference>
<feature type="region of interest" description="Disordered" evidence="1">
    <location>
        <begin position="168"/>
        <end position="222"/>
    </location>
</feature>
<sequence>MTTQVSTKVRLVRCPKCRQVLADQRFYCTNVESCQRFHSSANTTNVEDVALAELSSQETHSVSKSRQDDVLVARSSNNDFVSPPNVESSLDKDNIRCKDENGDSVELCGNFSDELLALVNILSRTKCIHQKSELVEQHNKSHLHQDNRVLQESDNFLSEHEDKESVLLPEGIKDDYVPPENDENSRIGFTNQNGEIKPADENDNVSQSQSAEQSIEAHDGAEGRLIFRREKNTNASIGDSIVSCQSPSKESLVSFYLSSPDNEHLNRFSRETTRNFGRVSSVDTLGTANYPKTESYYAYDGSESSYDGTDDQIRENISRPSRKNKDVDISTQYAQKKQ</sequence>
<evidence type="ECO:0000313" key="2">
    <source>
        <dbReference type="EMBL" id="KAK6155988.1"/>
    </source>
</evidence>
<feature type="region of interest" description="Disordered" evidence="1">
    <location>
        <begin position="74"/>
        <end position="93"/>
    </location>
</feature>
<feature type="region of interest" description="Disordered" evidence="1">
    <location>
        <begin position="298"/>
        <end position="338"/>
    </location>
</feature>
<feature type="compositionally biased region" description="Polar residues" evidence="1">
    <location>
        <begin position="74"/>
        <end position="88"/>
    </location>
</feature>
<evidence type="ECO:0000256" key="1">
    <source>
        <dbReference type="SAM" id="MobiDB-lite"/>
    </source>
</evidence>
<organism evidence="2 3">
    <name type="scientific">Rehmannia glutinosa</name>
    <name type="common">Chinese foxglove</name>
    <dbReference type="NCBI Taxonomy" id="99300"/>
    <lineage>
        <taxon>Eukaryota</taxon>
        <taxon>Viridiplantae</taxon>
        <taxon>Streptophyta</taxon>
        <taxon>Embryophyta</taxon>
        <taxon>Tracheophyta</taxon>
        <taxon>Spermatophyta</taxon>
        <taxon>Magnoliopsida</taxon>
        <taxon>eudicotyledons</taxon>
        <taxon>Gunneridae</taxon>
        <taxon>Pentapetalae</taxon>
        <taxon>asterids</taxon>
        <taxon>lamiids</taxon>
        <taxon>Lamiales</taxon>
        <taxon>Orobanchaceae</taxon>
        <taxon>Rehmannieae</taxon>
        <taxon>Rehmannia</taxon>
    </lineage>
</organism>
<reference evidence="2 3" key="1">
    <citation type="journal article" date="2021" name="Comput. Struct. Biotechnol. J.">
        <title>De novo genome assembly of the potent medicinal plant Rehmannia glutinosa using nanopore technology.</title>
        <authorList>
            <person name="Ma L."/>
            <person name="Dong C."/>
            <person name="Song C."/>
            <person name="Wang X."/>
            <person name="Zheng X."/>
            <person name="Niu Y."/>
            <person name="Chen S."/>
            <person name="Feng W."/>
        </authorList>
    </citation>
    <scope>NUCLEOTIDE SEQUENCE [LARGE SCALE GENOMIC DNA]</scope>
    <source>
        <strain evidence="2">DH-2019</strain>
    </source>
</reference>
<proteinExistence type="predicted"/>
<keyword evidence="3" id="KW-1185">Reference proteome</keyword>
<evidence type="ECO:0000313" key="3">
    <source>
        <dbReference type="Proteomes" id="UP001318860"/>
    </source>
</evidence>
<protein>
    <submittedName>
        <fullName evidence="2">Uncharacterized protein</fullName>
    </submittedName>
</protein>